<dbReference type="PANTHER" id="PTHR21047:SF2">
    <property type="entry name" value="THYMIDINE DIPHOSPHO-4-KETO-RHAMNOSE 3,5-EPIMERASE"/>
    <property type="match status" value="1"/>
</dbReference>
<protein>
    <recommendedName>
        <fullName evidence="4 5">dTDP-4-dehydrorhamnose 3,5-epimerase</fullName>
        <ecNumber evidence="3 5">5.1.3.13</ecNumber>
    </recommendedName>
    <alternativeName>
        <fullName evidence="5">Thymidine diphospho-4-keto-rhamnose 3,5-epimerase</fullName>
    </alternativeName>
</protein>
<sequence>MKVTPLAIPDVLRIEPKVFGDARGFFFESFNRQSFKQATGLEVDFVQDNHSRSVRHVLRGLHYQLPPRAQGKLVRIVVGEVFDVAVDIRPESATFGTWVGETLSAENKRQLWIPPGFAHGFLVLSEAAEFLYKTTDYWAPELERCIRWDDPQLNIRWPLSAAPQVSAKDATGAAFASLLSR</sequence>
<evidence type="ECO:0000256" key="3">
    <source>
        <dbReference type="ARBA" id="ARBA00012098"/>
    </source>
</evidence>
<dbReference type="Gene3D" id="2.60.120.10">
    <property type="entry name" value="Jelly Rolls"/>
    <property type="match status" value="1"/>
</dbReference>
<reference evidence="7" key="1">
    <citation type="submission" date="2024-06" db="EMBL/GenBank/DDBJ databases">
        <title>Radixoralia hellwigii gen. nov., sp nov., isolated from a root canal in the human oral cavity.</title>
        <authorList>
            <person name="Bartsch S."/>
            <person name="Wittmer A."/>
            <person name="Schulz A.-K."/>
            <person name="Neumann-Schaal M."/>
            <person name="Wolf J."/>
            <person name="Gronow S."/>
            <person name="Tennert C."/>
            <person name="Haecker G."/>
            <person name="Cieplik F."/>
            <person name="Al-Ahmad A."/>
        </authorList>
    </citation>
    <scope>NUCLEOTIDE SEQUENCE [LARGE SCALE GENOMIC DNA]</scope>
    <source>
        <strain evidence="7">Wk13</strain>
    </source>
</reference>
<dbReference type="NCBIfam" id="TIGR01221">
    <property type="entry name" value="rmlC"/>
    <property type="match status" value="1"/>
</dbReference>
<dbReference type="InterPro" id="IPR011051">
    <property type="entry name" value="RmlC_Cupin_sf"/>
</dbReference>
<proteinExistence type="inferred from homology"/>
<keyword evidence="7" id="KW-1185">Reference proteome</keyword>
<dbReference type="Pfam" id="PF00908">
    <property type="entry name" value="dTDP_sugar_isom"/>
    <property type="match status" value="1"/>
</dbReference>
<comment type="subunit">
    <text evidence="5">Homodimer.</text>
</comment>
<dbReference type="EMBL" id="JBEUWX010000003">
    <property type="protein sequence ID" value="MFA9950875.1"/>
    <property type="molecule type" value="Genomic_DNA"/>
</dbReference>
<gene>
    <name evidence="6" type="primary">rfbC</name>
    <name evidence="6" type="ORF">ABCS64_11165</name>
</gene>
<comment type="caution">
    <text evidence="6">The sequence shown here is derived from an EMBL/GenBank/DDBJ whole genome shotgun (WGS) entry which is preliminary data.</text>
</comment>
<evidence type="ECO:0000256" key="4">
    <source>
        <dbReference type="ARBA" id="ARBA00019595"/>
    </source>
</evidence>
<dbReference type="GO" id="GO:0008830">
    <property type="term" value="F:dTDP-4-dehydrorhamnose 3,5-epimerase activity"/>
    <property type="evidence" value="ECO:0007669"/>
    <property type="project" value="UniProtKB-EC"/>
</dbReference>
<evidence type="ECO:0000256" key="5">
    <source>
        <dbReference type="RuleBase" id="RU364069"/>
    </source>
</evidence>
<accession>A0ABV4UGV7</accession>
<evidence type="ECO:0000256" key="2">
    <source>
        <dbReference type="ARBA" id="ARBA00001997"/>
    </source>
</evidence>
<name>A0ABV4UGV7_9RHOO</name>
<dbReference type="RefSeq" id="WP_418891970.1">
    <property type="nucleotide sequence ID" value="NZ_JBEUWX010000003.1"/>
</dbReference>
<dbReference type="InterPro" id="IPR014710">
    <property type="entry name" value="RmlC-like_jellyroll"/>
</dbReference>
<evidence type="ECO:0000313" key="6">
    <source>
        <dbReference type="EMBL" id="MFA9950875.1"/>
    </source>
</evidence>
<evidence type="ECO:0000256" key="1">
    <source>
        <dbReference type="ARBA" id="ARBA00001298"/>
    </source>
</evidence>
<keyword evidence="5 6" id="KW-0413">Isomerase</keyword>
<comment type="function">
    <text evidence="2 5">Catalyzes the epimerization of the C3' and C5'positions of dTDP-6-deoxy-D-xylo-4-hexulose, forming dTDP-6-deoxy-L-lyxo-4-hexulose.</text>
</comment>
<dbReference type="Proteomes" id="UP001574673">
    <property type="component" value="Unassembled WGS sequence"/>
</dbReference>
<evidence type="ECO:0000313" key="7">
    <source>
        <dbReference type="Proteomes" id="UP001574673"/>
    </source>
</evidence>
<dbReference type="InterPro" id="IPR000888">
    <property type="entry name" value="RmlC-like"/>
</dbReference>
<dbReference type="EC" id="5.1.3.13" evidence="3 5"/>
<organism evidence="6 7">
    <name type="scientific">Dentiradicibacter hellwigii</name>
    <dbReference type="NCBI Taxonomy" id="3149053"/>
    <lineage>
        <taxon>Bacteria</taxon>
        <taxon>Pseudomonadati</taxon>
        <taxon>Pseudomonadota</taxon>
        <taxon>Betaproteobacteria</taxon>
        <taxon>Rhodocyclales</taxon>
        <taxon>Rhodocyclaceae</taxon>
        <taxon>Dentiradicibacter</taxon>
    </lineage>
</organism>
<dbReference type="CDD" id="cd00438">
    <property type="entry name" value="cupin_RmlC"/>
    <property type="match status" value="1"/>
</dbReference>
<comment type="similarity">
    <text evidence="5">Belongs to the dTDP-4-dehydrorhamnose 3,5-epimerase family.</text>
</comment>
<dbReference type="PANTHER" id="PTHR21047">
    <property type="entry name" value="DTDP-6-DEOXY-D-GLUCOSE-3,5 EPIMERASE"/>
    <property type="match status" value="1"/>
</dbReference>
<dbReference type="SUPFAM" id="SSF51182">
    <property type="entry name" value="RmlC-like cupins"/>
    <property type="match status" value="1"/>
</dbReference>
<comment type="pathway">
    <text evidence="5">Carbohydrate biosynthesis; dTDP-L-rhamnose biosynthesis.</text>
</comment>
<comment type="catalytic activity">
    <reaction evidence="1 5">
        <text>dTDP-4-dehydro-6-deoxy-alpha-D-glucose = dTDP-4-dehydro-beta-L-rhamnose</text>
        <dbReference type="Rhea" id="RHEA:16969"/>
        <dbReference type="ChEBI" id="CHEBI:57649"/>
        <dbReference type="ChEBI" id="CHEBI:62830"/>
        <dbReference type="EC" id="5.1.3.13"/>
    </reaction>
</comment>